<dbReference type="GO" id="GO:0003677">
    <property type="term" value="F:DNA binding"/>
    <property type="evidence" value="ECO:0007669"/>
    <property type="project" value="InterPro"/>
</dbReference>
<dbReference type="InterPro" id="IPR001387">
    <property type="entry name" value="Cro/C1-type_HTH"/>
</dbReference>
<feature type="repeat" description="TPR" evidence="1">
    <location>
        <begin position="266"/>
        <end position="299"/>
    </location>
</feature>
<dbReference type="OrthoDB" id="252257at2"/>
<evidence type="ECO:0000256" key="1">
    <source>
        <dbReference type="PROSITE-ProRule" id="PRU00339"/>
    </source>
</evidence>
<evidence type="ECO:0000259" key="2">
    <source>
        <dbReference type="PROSITE" id="PS50943"/>
    </source>
</evidence>
<dbReference type="Gene3D" id="1.10.260.40">
    <property type="entry name" value="lambda repressor-like DNA-binding domains"/>
    <property type="match status" value="1"/>
</dbReference>
<dbReference type="InterPro" id="IPR019734">
    <property type="entry name" value="TPR_rpt"/>
</dbReference>
<protein>
    <submittedName>
        <fullName evidence="3">Transcriptional regulator</fullName>
    </submittedName>
</protein>
<proteinExistence type="predicted"/>
<keyword evidence="1" id="KW-0802">TPR repeat</keyword>
<evidence type="ECO:0000313" key="3">
    <source>
        <dbReference type="EMBL" id="PKR83993.1"/>
    </source>
</evidence>
<dbReference type="AlphaFoldDB" id="A0A2N3LHI5"/>
<dbReference type="PANTHER" id="PTHR10098">
    <property type="entry name" value="RAPSYN-RELATED"/>
    <property type="match status" value="1"/>
</dbReference>
<dbReference type="SMART" id="SM00028">
    <property type="entry name" value="TPR"/>
    <property type="match status" value="5"/>
</dbReference>
<dbReference type="RefSeq" id="WP_101355196.1">
    <property type="nucleotide sequence ID" value="NZ_PIQO01000013.1"/>
</dbReference>
<dbReference type="Pfam" id="PF13424">
    <property type="entry name" value="TPR_12"/>
    <property type="match status" value="1"/>
</dbReference>
<dbReference type="SMART" id="SM00530">
    <property type="entry name" value="HTH_XRE"/>
    <property type="match status" value="1"/>
</dbReference>
<dbReference type="Proteomes" id="UP000233440">
    <property type="component" value="Unassembled WGS sequence"/>
</dbReference>
<feature type="repeat" description="TPR" evidence="1">
    <location>
        <begin position="226"/>
        <end position="259"/>
    </location>
</feature>
<name>A0A2N3LHI5_9BACI</name>
<dbReference type="InterPro" id="IPR011990">
    <property type="entry name" value="TPR-like_helical_dom_sf"/>
</dbReference>
<evidence type="ECO:0000313" key="4">
    <source>
        <dbReference type="Proteomes" id="UP000233440"/>
    </source>
</evidence>
<accession>A0A2N3LHI5</accession>
<feature type="domain" description="HTH cro/C1-type" evidence="2">
    <location>
        <begin position="7"/>
        <end position="60"/>
    </location>
</feature>
<dbReference type="Pfam" id="PF01381">
    <property type="entry name" value="HTH_3"/>
    <property type="match status" value="1"/>
</dbReference>
<dbReference type="Gene3D" id="1.25.40.10">
    <property type="entry name" value="Tetratricopeptide repeat domain"/>
    <property type="match status" value="1"/>
</dbReference>
<dbReference type="PROSITE" id="PS50943">
    <property type="entry name" value="HTH_CROC1"/>
    <property type="match status" value="1"/>
</dbReference>
<dbReference type="PROSITE" id="PS50005">
    <property type="entry name" value="TPR"/>
    <property type="match status" value="2"/>
</dbReference>
<dbReference type="CDD" id="cd00093">
    <property type="entry name" value="HTH_XRE"/>
    <property type="match status" value="1"/>
</dbReference>
<dbReference type="InterPro" id="IPR010982">
    <property type="entry name" value="Lambda_DNA-bd_dom_sf"/>
</dbReference>
<keyword evidence="4" id="KW-1185">Reference proteome</keyword>
<reference evidence="3 4" key="1">
    <citation type="submission" date="2017-11" db="EMBL/GenBank/DDBJ databases">
        <title>Bacillus camelliae sp. nov., isolated from pu'er tea.</title>
        <authorList>
            <person name="Niu L."/>
        </authorList>
    </citation>
    <scope>NUCLEOTIDE SEQUENCE [LARGE SCALE GENOMIC DNA]</scope>
    <source>
        <strain evidence="3 4">7578-1</strain>
    </source>
</reference>
<dbReference type="EMBL" id="PIQO01000013">
    <property type="protein sequence ID" value="PKR83993.1"/>
    <property type="molecule type" value="Genomic_DNA"/>
</dbReference>
<dbReference type="SUPFAM" id="SSF48452">
    <property type="entry name" value="TPR-like"/>
    <property type="match status" value="1"/>
</dbReference>
<organism evidence="3 4">
    <name type="scientific">Heyndrickxia camelliae</name>
    <dbReference type="NCBI Taxonomy" id="1707093"/>
    <lineage>
        <taxon>Bacteria</taxon>
        <taxon>Bacillati</taxon>
        <taxon>Bacillota</taxon>
        <taxon>Bacilli</taxon>
        <taxon>Bacillales</taxon>
        <taxon>Bacillaceae</taxon>
        <taxon>Heyndrickxia</taxon>
    </lineage>
</organism>
<dbReference type="SUPFAM" id="SSF47413">
    <property type="entry name" value="lambda repressor-like DNA-binding domains"/>
    <property type="match status" value="1"/>
</dbReference>
<gene>
    <name evidence="3" type="ORF">CWO92_15850</name>
</gene>
<sequence length="421" mass="50271">MNIGAIIKLNRIKQNLTQEELAEGIISISYLSKIENGKIEPNDEVIKLLCLRLGIEINRQIDDETKALCHEWFRLLLSCTDVERLKEKYKEVNELVNTIQDLELQILLKIHLIRYYLKIGDLDLAHEQVNHLKDFSNTFTSEQKYFWNKFNGNYYYIKEEYNEALKFYTLSEDFISNLELSDEEIADLEYALALTYSKLRITSLALRCAYKALDLYRQFYHFSRCAECHLILGISYRRIGNHENAIKNYHLAKKLAEQTKNKEIIQLTHINLGYLYYAQGDTDQSINHFDMIINEEDSSLEDRLLALTAIIEEYFHTENYKEALERIKEGLEWINETNKSQYIIFYYEINTYFYLINKEHEKFENMLVDEFIPFLEEQKDYARLTNYAELLGNHFENVHKYKNATKYFKLVNFSYKKLMQI</sequence>
<comment type="caution">
    <text evidence="3">The sequence shown here is derived from an EMBL/GenBank/DDBJ whole genome shotgun (WGS) entry which is preliminary data.</text>
</comment>